<feature type="compositionally biased region" description="Polar residues" evidence="1">
    <location>
        <begin position="64"/>
        <end position="74"/>
    </location>
</feature>
<dbReference type="PANTHER" id="PTHR37540">
    <property type="entry name" value="TRANSCRIPTION FACTOR (ACR-2), PUTATIVE-RELATED-RELATED"/>
    <property type="match status" value="1"/>
</dbReference>
<dbReference type="InParanoid" id="A0A2N3MYC5"/>
<feature type="region of interest" description="Disordered" evidence="1">
    <location>
        <begin position="1"/>
        <end position="74"/>
    </location>
</feature>
<evidence type="ECO:0008006" key="4">
    <source>
        <dbReference type="Google" id="ProtNLM"/>
    </source>
</evidence>
<dbReference type="OrthoDB" id="4158087at2759"/>
<name>A0A2N3MYC5_9PEZI</name>
<keyword evidence="3" id="KW-1185">Reference proteome</keyword>
<proteinExistence type="predicted"/>
<dbReference type="VEuPathDB" id="FungiDB:jhhlp_008545"/>
<sequence length="492" mass="54720">MSSVDSSAARQRQRPAAFIVTTSLEKPDPKTRKFIRSHVMRGKNAGKSRRSRPKAQAEQHEPQSDATSKNSLSPASAAIGSTAWSGDHDEMRWVLQTPWKIAHELALYRYADAIKPYMFELIFKALTYIKPSTNMIDGVTAGDGKRSDTFCIDHLSEHPGMVHSIVFAAQAFHDLTLGVPTGSVASFHLAKTFQHLQLSINDQQQAKKDTTMSIVVMLATAAILTGDFATALKHRDGLLGLLNLRGGLDSVSQGSLLEHKIQTIDLGLAIGIGSEPIFIRKDISWNPHLAEGSYTSRFPEFSMLPCRPDPRLLNVWADLRYFSNAANKATDTGTKVPVDFFARLSTSVPYRLVRLRCDPTSVDDILRLCMLAYMKSLVINFPGVGKKITFLASRIKAALLAQDFVPHAEDARLLLWAAMIARLAVFEDFDNGWIRALFVGAISSLDITTWDEARLVLKQFLWIDVVFDKDASRVFEEWCVLDGTDLLLQRAE</sequence>
<dbReference type="AlphaFoldDB" id="A0A2N3MYC5"/>
<evidence type="ECO:0000313" key="3">
    <source>
        <dbReference type="Proteomes" id="UP000233524"/>
    </source>
</evidence>
<comment type="caution">
    <text evidence="2">The sequence shown here is derived from an EMBL/GenBank/DDBJ whole genome shotgun (WGS) entry which is preliminary data.</text>
</comment>
<protein>
    <recommendedName>
        <fullName evidence="4">Transcription factor domain-containing protein</fullName>
    </recommendedName>
</protein>
<feature type="compositionally biased region" description="Basic residues" evidence="1">
    <location>
        <begin position="32"/>
        <end position="53"/>
    </location>
</feature>
<evidence type="ECO:0000313" key="2">
    <source>
        <dbReference type="EMBL" id="PKS05177.1"/>
    </source>
</evidence>
<dbReference type="STRING" id="41688.A0A2N3MYC5"/>
<dbReference type="PANTHER" id="PTHR37540:SF5">
    <property type="entry name" value="TRANSCRIPTION FACTOR DOMAIN-CONTAINING PROTEIN"/>
    <property type="match status" value="1"/>
</dbReference>
<dbReference type="Proteomes" id="UP000233524">
    <property type="component" value="Unassembled WGS sequence"/>
</dbReference>
<accession>A0A2N3MYC5</accession>
<dbReference type="EMBL" id="NLAX01001623">
    <property type="protein sequence ID" value="PKS05177.1"/>
    <property type="molecule type" value="Genomic_DNA"/>
</dbReference>
<organism evidence="2 3">
    <name type="scientific">Lomentospora prolificans</name>
    <dbReference type="NCBI Taxonomy" id="41688"/>
    <lineage>
        <taxon>Eukaryota</taxon>
        <taxon>Fungi</taxon>
        <taxon>Dikarya</taxon>
        <taxon>Ascomycota</taxon>
        <taxon>Pezizomycotina</taxon>
        <taxon>Sordariomycetes</taxon>
        <taxon>Hypocreomycetidae</taxon>
        <taxon>Microascales</taxon>
        <taxon>Microascaceae</taxon>
        <taxon>Lomentospora</taxon>
    </lineage>
</organism>
<reference evidence="2 3" key="1">
    <citation type="journal article" date="2017" name="G3 (Bethesda)">
        <title>First Draft Genome Sequence of the Pathogenic Fungus Lomentospora prolificans (Formerly Scedosporium prolificans).</title>
        <authorList>
            <person name="Luo R."/>
            <person name="Zimin A."/>
            <person name="Workman R."/>
            <person name="Fan Y."/>
            <person name="Pertea G."/>
            <person name="Grossman N."/>
            <person name="Wear M.P."/>
            <person name="Jia B."/>
            <person name="Miller H."/>
            <person name="Casadevall A."/>
            <person name="Timp W."/>
            <person name="Zhang S.X."/>
            <person name="Salzberg S.L."/>
        </authorList>
    </citation>
    <scope>NUCLEOTIDE SEQUENCE [LARGE SCALE GENOMIC DNA]</scope>
    <source>
        <strain evidence="2 3">JHH-5317</strain>
    </source>
</reference>
<feature type="compositionally biased region" description="Low complexity" evidence="1">
    <location>
        <begin position="8"/>
        <end position="17"/>
    </location>
</feature>
<gene>
    <name evidence="2" type="ORF">jhhlp_008545</name>
</gene>
<evidence type="ECO:0000256" key="1">
    <source>
        <dbReference type="SAM" id="MobiDB-lite"/>
    </source>
</evidence>